<name>A0A6J5KJ27_9CAUD</name>
<proteinExistence type="predicted"/>
<protein>
    <submittedName>
        <fullName evidence="1">Uncharacterized protein</fullName>
    </submittedName>
</protein>
<dbReference type="EMBL" id="LR796151">
    <property type="protein sequence ID" value="CAB4121581.1"/>
    <property type="molecule type" value="Genomic_DNA"/>
</dbReference>
<gene>
    <name evidence="1" type="ORF">UFOVP14_39</name>
</gene>
<accession>A0A6J5KJ27</accession>
<evidence type="ECO:0000313" key="1">
    <source>
        <dbReference type="EMBL" id="CAB4121581.1"/>
    </source>
</evidence>
<organism evidence="1">
    <name type="scientific">uncultured Caudovirales phage</name>
    <dbReference type="NCBI Taxonomy" id="2100421"/>
    <lineage>
        <taxon>Viruses</taxon>
        <taxon>Duplodnaviria</taxon>
        <taxon>Heunggongvirae</taxon>
        <taxon>Uroviricota</taxon>
        <taxon>Caudoviricetes</taxon>
        <taxon>Peduoviridae</taxon>
        <taxon>Maltschvirus</taxon>
        <taxon>Maltschvirus maltsch</taxon>
    </lineage>
</organism>
<sequence>MSELWTVEDIASFLRRKKRYVGEKLVNMPGFPQAIRLPAPTGGRGNPLWKANEIVEWVNKFQEKRAA</sequence>
<reference evidence="1" key="1">
    <citation type="submission" date="2020-04" db="EMBL/GenBank/DDBJ databases">
        <authorList>
            <person name="Chiriac C."/>
            <person name="Salcher M."/>
            <person name="Ghai R."/>
            <person name="Kavagutti S V."/>
        </authorList>
    </citation>
    <scope>NUCLEOTIDE SEQUENCE</scope>
</reference>